<feature type="compositionally biased region" description="Basic and acidic residues" evidence="2">
    <location>
        <begin position="62"/>
        <end position="76"/>
    </location>
</feature>
<feature type="compositionally biased region" description="Basic and acidic residues" evidence="2">
    <location>
        <begin position="661"/>
        <end position="676"/>
    </location>
</feature>
<sequence length="863" mass="95927">MLDPFTLACILAVVAAVIAIVFYLFSGSDDERDFEKAFGENARKLLSQDREKHKSKVKVTKKKDLKEKRAETKLDGDLDSEAATAIEPTPELKTEPAEPAALSTSTTSVKTASPPEPKVKKHSKKEKSIAGNASASEPEESKPEAAPVSNEETAAVSEHFLDENKENRGDQASTSEGKKKRKSKIKKEEDVIVAKTVAPEEAQANVAVETVTTTSTKEKEKKPKKKITVVNINDLDSNKVLTRIASLEEIEPEYISYLATYFHDTNAKVNSLEHTINELERKEADHKKKIEQHQQSRAIADRQIADHVRVISELTSKLQTLTVSEASAKQQIIQLNNVRLENDTLKSALSKSAADAAAAAKAIANLKTVEANHAEVNERLAKMTKSLNETVEENASLKRQIAGFSEQITALEHLKKEFAALDTAAHQLKAELEEKTRVIEETNRMASAVDSGKRAECERDEIAHQFAQARSEWEKKEAALMNEYTSLKNLVDELNKEVAKFEQFKKEQDELEQKLLAKEAELAEKSARLAAAENEKQVLVGKGNDRSAELESENAALRKKVADLEKKLSDVEKSHAKALSEASAAHAAAGDEVMVLKRTQTVEACRPSASANDAEIISLRSENHRLQHKNEELRKRNFKILDDVAYLEKELAARISSSSPDSRKSKKGDNDSNNKQLLEERKLVASAIGSLVHSPLNDSSYDDYVHQLAKSLKSALHESGKKEKKDRSKDHSKDHSKAQAKMQAEIDNYRNAFSSLSALLTQIEMGVEERESFYKEKVAALESALEKAVRFQLFRSRNIRILNAVASSADRLKKELRECELLKKQIEALRTCLGQNANDDKTPTSAKPCTVKSDESDWEVVSR</sequence>
<feature type="transmembrane region" description="Helical" evidence="3">
    <location>
        <begin position="7"/>
        <end position="25"/>
    </location>
</feature>
<evidence type="ECO:0000256" key="2">
    <source>
        <dbReference type="SAM" id="MobiDB-lite"/>
    </source>
</evidence>
<feature type="coiled-coil region" evidence="1">
    <location>
        <begin position="477"/>
        <end position="581"/>
    </location>
</feature>
<reference evidence="5" key="1">
    <citation type="journal article" date="2015" name="Nat. Genet.">
        <title>The genome and transcriptome of the zoonotic hookworm Ancylostoma ceylanicum identify infection-specific gene families.</title>
        <authorList>
            <person name="Schwarz E.M."/>
            <person name="Hu Y."/>
            <person name="Antoshechkin I."/>
            <person name="Miller M.M."/>
            <person name="Sternberg P.W."/>
            <person name="Aroian R.V."/>
        </authorList>
    </citation>
    <scope>NUCLEOTIDE SEQUENCE</scope>
    <source>
        <strain evidence="5">HY135</strain>
    </source>
</reference>
<gene>
    <name evidence="4" type="primary">Acey_s0530.g3002</name>
    <name evidence="4" type="ORF">Y032_0530g3002</name>
</gene>
<dbReference type="STRING" id="53326.A0A016WSA8"/>
<keyword evidence="3" id="KW-1133">Transmembrane helix</keyword>
<feature type="compositionally biased region" description="Basic and acidic residues" evidence="2">
    <location>
        <begin position="159"/>
        <end position="169"/>
    </location>
</feature>
<evidence type="ECO:0000313" key="5">
    <source>
        <dbReference type="Proteomes" id="UP000024635"/>
    </source>
</evidence>
<feature type="region of interest" description="Disordered" evidence="2">
    <location>
        <begin position="715"/>
        <end position="741"/>
    </location>
</feature>
<feature type="region of interest" description="Disordered" evidence="2">
    <location>
        <begin position="654"/>
        <end position="676"/>
    </location>
</feature>
<accession>A0A016WSA8</accession>
<feature type="region of interest" description="Disordered" evidence="2">
    <location>
        <begin position="835"/>
        <end position="863"/>
    </location>
</feature>
<keyword evidence="3" id="KW-0812">Transmembrane</keyword>
<comment type="caution">
    <text evidence="4">The sequence shown here is derived from an EMBL/GenBank/DDBJ whole genome shotgun (WGS) entry which is preliminary data.</text>
</comment>
<keyword evidence="1" id="KW-0175">Coiled coil</keyword>
<dbReference type="EMBL" id="JARK01000130">
    <property type="protein sequence ID" value="EYC42481.1"/>
    <property type="molecule type" value="Genomic_DNA"/>
</dbReference>
<evidence type="ECO:0000256" key="3">
    <source>
        <dbReference type="SAM" id="Phobius"/>
    </source>
</evidence>
<feature type="compositionally biased region" description="Basic and acidic residues" evidence="2">
    <location>
        <begin position="852"/>
        <end position="863"/>
    </location>
</feature>
<keyword evidence="5" id="KW-1185">Reference proteome</keyword>
<feature type="compositionally biased region" description="Polar residues" evidence="2">
    <location>
        <begin position="102"/>
        <end position="111"/>
    </location>
</feature>
<name>A0A016WSA8_9BILA</name>
<feature type="compositionally biased region" description="Basic and acidic residues" evidence="2">
    <location>
        <begin position="715"/>
        <end position="737"/>
    </location>
</feature>
<proteinExistence type="predicted"/>
<evidence type="ECO:0000313" key="4">
    <source>
        <dbReference type="EMBL" id="EYC42481.1"/>
    </source>
</evidence>
<dbReference type="OrthoDB" id="5872549at2759"/>
<feature type="coiled-coil region" evidence="1">
    <location>
        <begin position="359"/>
        <end position="445"/>
    </location>
</feature>
<evidence type="ECO:0000256" key="1">
    <source>
        <dbReference type="SAM" id="Coils"/>
    </source>
</evidence>
<feature type="compositionally biased region" description="Polar residues" evidence="2">
    <location>
        <begin position="835"/>
        <end position="847"/>
    </location>
</feature>
<feature type="region of interest" description="Disordered" evidence="2">
    <location>
        <begin position="47"/>
        <end position="188"/>
    </location>
</feature>
<feature type="coiled-coil region" evidence="1">
    <location>
        <begin position="262"/>
        <end position="296"/>
    </location>
</feature>
<protein>
    <submittedName>
        <fullName evidence="4">Uncharacterized protein</fullName>
    </submittedName>
</protein>
<keyword evidence="3" id="KW-0472">Membrane</keyword>
<dbReference type="AlphaFoldDB" id="A0A016WSA8"/>
<dbReference type="Proteomes" id="UP000024635">
    <property type="component" value="Unassembled WGS sequence"/>
</dbReference>
<organism evidence="4 5">
    <name type="scientific">Ancylostoma ceylanicum</name>
    <dbReference type="NCBI Taxonomy" id="53326"/>
    <lineage>
        <taxon>Eukaryota</taxon>
        <taxon>Metazoa</taxon>
        <taxon>Ecdysozoa</taxon>
        <taxon>Nematoda</taxon>
        <taxon>Chromadorea</taxon>
        <taxon>Rhabditida</taxon>
        <taxon>Rhabditina</taxon>
        <taxon>Rhabditomorpha</taxon>
        <taxon>Strongyloidea</taxon>
        <taxon>Ancylostomatidae</taxon>
        <taxon>Ancylostomatinae</taxon>
        <taxon>Ancylostoma</taxon>
    </lineage>
</organism>